<evidence type="ECO:0000259" key="1">
    <source>
        <dbReference type="Pfam" id="PF00155"/>
    </source>
</evidence>
<dbReference type="PANTHER" id="PTHR43510:SF1">
    <property type="entry name" value="AMINOTRANSFERASE FUNCTION, HYPOTHETICAL (EUROFUNG)"/>
    <property type="match status" value="1"/>
</dbReference>
<protein>
    <recommendedName>
        <fullName evidence="1">Aminotransferase class I/classII large domain-containing protein</fullName>
    </recommendedName>
</protein>
<organism evidence="2 3">
    <name type="scientific">Candidatus Daviesbacteria bacterium RIFCSPHIGHO2_02_FULL_43_12</name>
    <dbReference type="NCBI Taxonomy" id="1797776"/>
    <lineage>
        <taxon>Bacteria</taxon>
        <taxon>Candidatus Daviesiibacteriota</taxon>
    </lineage>
</organism>
<evidence type="ECO:0000313" key="2">
    <source>
        <dbReference type="EMBL" id="OGE41192.1"/>
    </source>
</evidence>
<dbReference type="InterPro" id="IPR015424">
    <property type="entry name" value="PyrdxlP-dep_Trfase"/>
</dbReference>
<dbReference type="InterPro" id="IPR015421">
    <property type="entry name" value="PyrdxlP-dep_Trfase_major"/>
</dbReference>
<reference evidence="2 3" key="1">
    <citation type="journal article" date="2016" name="Nat. Commun.">
        <title>Thousands of microbial genomes shed light on interconnected biogeochemical processes in an aquifer system.</title>
        <authorList>
            <person name="Anantharaman K."/>
            <person name="Brown C.T."/>
            <person name="Hug L.A."/>
            <person name="Sharon I."/>
            <person name="Castelle C.J."/>
            <person name="Probst A.J."/>
            <person name="Thomas B.C."/>
            <person name="Singh A."/>
            <person name="Wilkins M.J."/>
            <person name="Karaoz U."/>
            <person name="Brodie E.L."/>
            <person name="Williams K.H."/>
            <person name="Hubbard S.S."/>
            <person name="Banfield J.F."/>
        </authorList>
    </citation>
    <scope>NUCLEOTIDE SEQUENCE [LARGE SCALE GENOMIC DNA]</scope>
</reference>
<gene>
    <name evidence="2" type="ORF">A3D25_01510</name>
</gene>
<dbReference type="EMBL" id="MFDD01000002">
    <property type="protein sequence ID" value="OGE41192.1"/>
    <property type="molecule type" value="Genomic_DNA"/>
</dbReference>
<dbReference type="SUPFAM" id="SSF53383">
    <property type="entry name" value="PLP-dependent transferases"/>
    <property type="match status" value="1"/>
</dbReference>
<proteinExistence type="predicted"/>
<sequence length="374" mass="43045">MQKNGKLTRWEWVALSQGYNIADGHAHHDQGRNYSKIIKKLSSIFSLAESQNQNQIQAEFEHFFFYLAGQKSYNKLNRPLYHYSCSLSIEVVANYFRKHKKTVALLHPTFDNLAAILLRHNIKLVPIEESQMLHDISYIETINADVLFLVCPNNPTGNELGRDNFKKIVEIAARKKQLLVIDFSFRFFSSYINWDQYKLLHESKVDFIVLEDTGKTWPSLDVKIGTMISSNSLYPELRDITDDFLLNVSPFVFKLISEYVQADIKKGSIRARAIVEENREVLRSVLKKSKLKVTNKNSALSVEWLGLPPGKNGEQLTEYLNQKSIHILPGAPFYWNTPSGGDGYIRVALLRPAKEFKIMALKFAKEVENYYTTV</sequence>
<dbReference type="InterPro" id="IPR004839">
    <property type="entry name" value="Aminotransferase_I/II_large"/>
</dbReference>
<dbReference type="CDD" id="cd00609">
    <property type="entry name" value="AAT_like"/>
    <property type="match status" value="1"/>
</dbReference>
<dbReference type="Pfam" id="PF00155">
    <property type="entry name" value="Aminotran_1_2"/>
    <property type="match status" value="1"/>
</dbReference>
<name>A0A1F5KJW7_9BACT</name>
<dbReference type="Proteomes" id="UP000177328">
    <property type="component" value="Unassembled WGS sequence"/>
</dbReference>
<evidence type="ECO:0000313" key="3">
    <source>
        <dbReference type="Proteomes" id="UP000177328"/>
    </source>
</evidence>
<dbReference type="AlphaFoldDB" id="A0A1F5KJW7"/>
<dbReference type="PANTHER" id="PTHR43510">
    <property type="entry name" value="AMINOTRANSFERASE FUNCTION, HYPOTHETICAL (EUROFUNG)"/>
    <property type="match status" value="1"/>
</dbReference>
<feature type="domain" description="Aminotransferase class I/classII large" evidence="1">
    <location>
        <begin position="83"/>
        <end position="349"/>
    </location>
</feature>
<dbReference type="GO" id="GO:0030170">
    <property type="term" value="F:pyridoxal phosphate binding"/>
    <property type="evidence" value="ECO:0007669"/>
    <property type="project" value="InterPro"/>
</dbReference>
<dbReference type="InterPro" id="IPR015422">
    <property type="entry name" value="PyrdxlP-dep_Trfase_small"/>
</dbReference>
<accession>A0A1F5KJW7</accession>
<dbReference type="Gene3D" id="3.90.1150.10">
    <property type="entry name" value="Aspartate Aminotransferase, domain 1"/>
    <property type="match status" value="1"/>
</dbReference>
<comment type="caution">
    <text evidence="2">The sequence shown here is derived from an EMBL/GenBank/DDBJ whole genome shotgun (WGS) entry which is preliminary data.</text>
</comment>
<dbReference type="Gene3D" id="3.40.640.10">
    <property type="entry name" value="Type I PLP-dependent aspartate aminotransferase-like (Major domain)"/>
    <property type="match status" value="1"/>
</dbReference>